<feature type="region of interest" description="Disordered" evidence="1">
    <location>
        <begin position="93"/>
        <end position="162"/>
    </location>
</feature>
<evidence type="ECO:0000313" key="2">
    <source>
        <dbReference type="EMBL" id="MCF3938868.1"/>
    </source>
</evidence>
<comment type="caution">
    <text evidence="2">The sequence shown here is derived from an EMBL/GenBank/DDBJ whole genome shotgun (WGS) entry which is preliminary data.</text>
</comment>
<gene>
    <name evidence="2" type="ORF">L1892_10825</name>
</gene>
<dbReference type="Proteomes" id="UP001108089">
    <property type="component" value="Unassembled WGS sequence"/>
</dbReference>
<dbReference type="RefSeq" id="WP_235723605.1">
    <property type="nucleotide sequence ID" value="NZ_JAKGCU010000008.1"/>
</dbReference>
<evidence type="ECO:0000313" key="3">
    <source>
        <dbReference type="Proteomes" id="UP001108089"/>
    </source>
</evidence>
<name>A0ABS9DM07_9ACTN</name>
<evidence type="ECO:0000256" key="1">
    <source>
        <dbReference type="SAM" id="MobiDB-lite"/>
    </source>
</evidence>
<dbReference type="EMBL" id="JAKGCU010000008">
    <property type="protein sequence ID" value="MCF3938868.1"/>
    <property type="molecule type" value="Genomic_DNA"/>
</dbReference>
<organism evidence="2 3">
    <name type="scientific">Gordonia tangerina</name>
    <dbReference type="NCBI Taxonomy" id="2911060"/>
    <lineage>
        <taxon>Bacteria</taxon>
        <taxon>Bacillati</taxon>
        <taxon>Actinomycetota</taxon>
        <taxon>Actinomycetes</taxon>
        <taxon>Mycobacteriales</taxon>
        <taxon>Gordoniaceae</taxon>
        <taxon>Gordonia</taxon>
    </lineage>
</organism>
<keyword evidence="3" id="KW-1185">Reference proteome</keyword>
<proteinExistence type="predicted"/>
<sequence>MVDSIERNKDLVQELVESTATHVGRIATIITGAVADVAREIGDLVTDGFEMRDAARRARDDEERDIIDVEEHNDIGDGPVVLEEVELEQAQIEATDPGVGDPEGVAPGEAKPAADLESFESGEDVLPGNPVDLGEINEAELGSAEAVPEEPVDLGEIPGQAP</sequence>
<protein>
    <submittedName>
        <fullName evidence="2">Uncharacterized protein</fullName>
    </submittedName>
</protein>
<reference evidence="2" key="1">
    <citation type="submission" date="2022-01" db="EMBL/GenBank/DDBJ databases">
        <title>Gordonia xiamenensis sp. nov., isolated from surface seawater in Xiamen.</title>
        <authorList>
            <person name="He Y.F."/>
        </authorList>
    </citation>
    <scope>NUCLEOTIDE SEQUENCE</scope>
    <source>
        <strain evidence="2">GW1C4-4</strain>
    </source>
</reference>
<accession>A0ABS9DM07</accession>